<dbReference type="Proteomes" id="UP000237839">
    <property type="component" value="Unassembled WGS sequence"/>
</dbReference>
<evidence type="ECO:0000313" key="2">
    <source>
        <dbReference type="EMBL" id="PRC92495.1"/>
    </source>
</evidence>
<dbReference type="AlphaFoldDB" id="A0A2S9GXP6"/>
<feature type="chain" id="PRO_5015715166" evidence="1">
    <location>
        <begin position="21"/>
        <end position="51"/>
    </location>
</feature>
<evidence type="ECO:0000256" key="1">
    <source>
        <dbReference type="SAM" id="SignalP"/>
    </source>
</evidence>
<proteinExistence type="predicted"/>
<organism evidence="2 3">
    <name type="scientific">Solimicrobium silvestre</name>
    <dbReference type="NCBI Taxonomy" id="2099400"/>
    <lineage>
        <taxon>Bacteria</taxon>
        <taxon>Pseudomonadati</taxon>
        <taxon>Pseudomonadota</taxon>
        <taxon>Betaproteobacteria</taxon>
        <taxon>Burkholderiales</taxon>
        <taxon>Oxalobacteraceae</taxon>
        <taxon>Solimicrobium</taxon>
    </lineage>
</organism>
<evidence type="ECO:0000313" key="3">
    <source>
        <dbReference type="Proteomes" id="UP000237839"/>
    </source>
</evidence>
<protein>
    <submittedName>
        <fullName evidence="2">Uncharacterized protein</fullName>
    </submittedName>
</protein>
<dbReference type="InterPro" id="IPR006146">
    <property type="entry name" value="5'-Nucleotdase_CS"/>
</dbReference>
<gene>
    <name evidence="2" type="ORF">S2091_2870</name>
</gene>
<dbReference type="PROSITE" id="PS00785">
    <property type="entry name" value="5_NUCLEOTIDASE_1"/>
    <property type="match status" value="1"/>
</dbReference>
<reference evidence="2 3" key="1">
    <citation type="submission" date="2018-02" db="EMBL/GenBank/DDBJ databases">
        <title>Solimicrobium silvestre gen. nov., sp. nov., isolated from alpine forest soil.</title>
        <authorList>
            <person name="Margesin R."/>
            <person name="Albuquerque L."/>
            <person name="Zhang D.-C."/>
            <person name="Froufe H.J.C."/>
            <person name="Severino R."/>
            <person name="Roxo I."/>
            <person name="Egas C."/>
            <person name="Da Costa M.S."/>
        </authorList>
    </citation>
    <scope>NUCLEOTIDE SEQUENCE [LARGE SCALE GENOMIC DNA]</scope>
    <source>
        <strain evidence="2 3">S20-91</strain>
    </source>
</reference>
<dbReference type="PROSITE" id="PS51257">
    <property type="entry name" value="PROKAR_LIPOPROTEIN"/>
    <property type="match status" value="1"/>
</dbReference>
<keyword evidence="3" id="KW-1185">Reference proteome</keyword>
<comment type="caution">
    <text evidence="2">The sequence shown here is derived from an EMBL/GenBank/DDBJ whole genome shotgun (WGS) entry which is preliminary data.</text>
</comment>
<name>A0A2S9GXP6_9BURK</name>
<dbReference type="GO" id="GO:0046872">
    <property type="term" value="F:metal ion binding"/>
    <property type="evidence" value="ECO:0007669"/>
    <property type="project" value="InterPro"/>
</dbReference>
<keyword evidence="1" id="KW-0732">Signal</keyword>
<accession>A0A2S9GXP6</accession>
<dbReference type="GO" id="GO:0016788">
    <property type="term" value="F:hydrolase activity, acting on ester bonds"/>
    <property type="evidence" value="ECO:0007669"/>
    <property type="project" value="InterPro"/>
</dbReference>
<sequence length="51" mass="5382">MKLPCLTVISALVLSSCSTVTPVTSTTATGTNTRLALLETTDIHANLRSYD</sequence>
<dbReference type="EMBL" id="PUGF01000013">
    <property type="protein sequence ID" value="PRC92495.1"/>
    <property type="molecule type" value="Genomic_DNA"/>
</dbReference>
<feature type="signal peptide" evidence="1">
    <location>
        <begin position="1"/>
        <end position="20"/>
    </location>
</feature>
<dbReference type="GO" id="GO:0000166">
    <property type="term" value="F:nucleotide binding"/>
    <property type="evidence" value="ECO:0007669"/>
    <property type="project" value="InterPro"/>
</dbReference>